<dbReference type="Pfam" id="PF26345">
    <property type="entry name" value="ScoMcrA_N"/>
    <property type="match status" value="1"/>
</dbReference>
<name>A0A1T5L4G0_9MICO</name>
<accession>A0A1T5L4G0</accession>
<protein>
    <recommendedName>
        <fullName evidence="1">ScoMcrA-like N-terminal head domain-containing protein</fullName>
    </recommendedName>
</protein>
<organism evidence="2 3">
    <name type="scientific">Krasilnikoviella flava</name>
    <dbReference type="NCBI Taxonomy" id="526729"/>
    <lineage>
        <taxon>Bacteria</taxon>
        <taxon>Bacillati</taxon>
        <taxon>Actinomycetota</taxon>
        <taxon>Actinomycetes</taxon>
        <taxon>Micrococcales</taxon>
        <taxon>Promicromonosporaceae</taxon>
        <taxon>Krasilnikoviella</taxon>
    </lineage>
</organism>
<feature type="domain" description="ScoMcrA-like N-terminal head" evidence="1">
    <location>
        <begin position="2"/>
        <end position="82"/>
    </location>
</feature>
<keyword evidence="3" id="KW-1185">Reference proteome</keyword>
<evidence type="ECO:0000259" key="1">
    <source>
        <dbReference type="Pfam" id="PF26345"/>
    </source>
</evidence>
<dbReference type="EMBL" id="FUZQ01000005">
    <property type="protein sequence ID" value="SKC70946.1"/>
    <property type="molecule type" value="Genomic_DNA"/>
</dbReference>
<evidence type="ECO:0000313" key="3">
    <source>
        <dbReference type="Proteomes" id="UP000189777"/>
    </source>
</evidence>
<proteinExistence type="predicted"/>
<gene>
    <name evidence="2" type="ORF">SAMN04324258_2850</name>
</gene>
<reference evidence="2 3" key="1">
    <citation type="submission" date="2017-02" db="EMBL/GenBank/DDBJ databases">
        <authorList>
            <person name="Peterson S.W."/>
        </authorList>
    </citation>
    <scope>NUCLEOTIDE SEQUENCE [LARGE SCALE GENOMIC DNA]</scope>
    <source>
        <strain evidence="2 3">DSM 21481</strain>
    </source>
</reference>
<dbReference type="Proteomes" id="UP000189777">
    <property type="component" value="Unassembled WGS sequence"/>
</dbReference>
<dbReference type="InterPro" id="IPR058807">
    <property type="entry name" value="ScoMcrA_N"/>
</dbReference>
<dbReference type="AlphaFoldDB" id="A0A1T5L4G0"/>
<evidence type="ECO:0000313" key="2">
    <source>
        <dbReference type="EMBL" id="SKC70946.1"/>
    </source>
</evidence>
<sequence>MTRQHILRAIEEYDDRGRDAFVGVYGFTPTPGHTFAHEERTYDSKAVLGVAHKYATGVPARAEDLVDAKCDDAGILRKHGFVATAPATVAPAPVRKQAAPRRKAAAAPTRKPVAPEPELAICPTCYTALPATGICDECG</sequence>